<dbReference type="PaxDb" id="3218-PP1S296_54V6.1"/>
<keyword evidence="3" id="KW-1185">Reference proteome</keyword>
<protein>
    <submittedName>
        <fullName evidence="1 2">Uncharacterized protein</fullName>
    </submittedName>
</protein>
<dbReference type="Gramene" id="Pp3c3_6660V3.1">
    <property type="protein sequence ID" value="Pp3c3_6660V3.1"/>
    <property type="gene ID" value="Pp3c3_6660"/>
</dbReference>
<organism evidence="1">
    <name type="scientific">Physcomitrium patens</name>
    <name type="common">Spreading-leaved earth moss</name>
    <name type="synonym">Physcomitrella patens</name>
    <dbReference type="NCBI Taxonomy" id="3218"/>
    <lineage>
        <taxon>Eukaryota</taxon>
        <taxon>Viridiplantae</taxon>
        <taxon>Streptophyta</taxon>
        <taxon>Embryophyta</taxon>
        <taxon>Bryophyta</taxon>
        <taxon>Bryophytina</taxon>
        <taxon>Bryopsida</taxon>
        <taxon>Funariidae</taxon>
        <taxon>Funariales</taxon>
        <taxon>Funariaceae</taxon>
        <taxon>Physcomitrium</taxon>
    </lineage>
</organism>
<dbReference type="AlphaFoldDB" id="A0A2K1KTH9"/>
<dbReference type="InParanoid" id="A0A2K1KTH9"/>
<name>A0A2K1KTH9_PHYPA</name>
<reference evidence="1 3" key="2">
    <citation type="journal article" date="2018" name="Plant J.">
        <title>The Physcomitrella patens chromosome-scale assembly reveals moss genome structure and evolution.</title>
        <authorList>
            <person name="Lang D."/>
            <person name="Ullrich K.K."/>
            <person name="Murat F."/>
            <person name="Fuchs J."/>
            <person name="Jenkins J."/>
            <person name="Haas F.B."/>
            <person name="Piednoel M."/>
            <person name="Gundlach H."/>
            <person name="Van Bel M."/>
            <person name="Meyberg R."/>
            <person name="Vives C."/>
            <person name="Morata J."/>
            <person name="Symeonidi A."/>
            <person name="Hiss M."/>
            <person name="Muchero W."/>
            <person name="Kamisugi Y."/>
            <person name="Saleh O."/>
            <person name="Blanc G."/>
            <person name="Decker E.L."/>
            <person name="van Gessel N."/>
            <person name="Grimwood J."/>
            <person name="Hayes R.D."/>
            <person name="Graham S.W."/>
            <person name="Gunter L.E."/>
            <person name="McDaniel S.F."/>
            <person name="Hoernstein S.N.W."/>
            <person name="Larsson A."/>
            <person name="Li F.W."/>
            <person name="Perroud P.F."/>
            <person name="Phillips J."/>
            <person name="Ranjan P."/>
            <person name="Rokshar D.S."/>
            <person name="Rothfels C.J."/>
            <person name="Schneider L."/>
            <person name="Shu S."/>
            <person name="Stevenson D.W."/>
            <person name="Thummler F."/>
            <person name="Tillich M."/>
            <person name="Villarreal Aguilar J.C."/>
            <person name="Widiez T."/>
            <person name="Wong G.K."/>
            <person name="Wymore A."/>
            <person name="Zhang Y."/>
            <person name="Zimmer A.D."/>
            <person name="Quatrano R.S."/>
            <person name="Mayer K.F.X."/>
            <person name="Goodstein D."/>
            <person name="Casacuberta J.M."/>
            <person name="Vandepoele K."/>
            <person name="Reski R."/>
            <person name="Cuming A.C."/>
            <person name="Tuskan G.A."/>
            <person name="Maumus F."/>
            <person name="Salse J."/>
            <person name="Schmutz J."/>
            <person name="Rensing S.A."/>
        </authorList>
    </citation>
    <scope>NUCLEOTIDE SEQUENCE [LARGE SCALE GENOMIC DNA]</scope>
    <source>
        <strain evidence="2 3">cv. Gransden 2004</strain>
    </source>
</reference>
<reference evidence="2" key="3">
    <citation type="submission" date="2020-12" db="UniProtKB">
        <authorList>
            <consortium name="EnsemblPlants"/>
        </authorList>
    </citation>
    <scope>IDENTIFICATION</scope>
</reference>
<sequence>MRTVVGLNTFESVRQEMLQYTGFMVDVVHCCELELASAAVEAALKTVAHLTVSSKLQDALLMAGLICSCISKMSWTSGWTSPLPPQKLLLKLC</sequence>
<reference evidence="1 3" key="1">
    <citation type="journal article" date="2008" name="Science">
        <title>The Physcomitrella genome reveals evolutionary insights into the conquest of land by plants.</title>
        <authorList>
            <person name="Rensing S."/>
            <person name="Lang D."/>
            <person name="Zimmer A."/>
            <person name="Terry A."/>
            <person name="Salamov A."/>
            <person name="Shapiro H."/>
            <person name="Nishiyama T."/>
            <person name="Perroud P.-F."/>
            <person name="Lindquist E."/>
            <person name="Kamisugi Y."/>
            <person name="Tanahashi T."/>
            <person name="Sakakibara K."/>
            <person name="Fujita T."/>
            <person name="Oishi K."/>
            <person name="Shin-I T."/>
            <person name="Kuroki Y."/>
            <person name="Toyoda A."/>
            <person name="Suzuki Y."/>
            <person name="Hashimoto A."/>
            <person name="Yamaguchi K."/>
            <person name="Sugano A."/>
            <person name="Kohara Y."/>
            <person name="Fujiyama A."/>
            <person name="Anterola A."/>
            <person name="Aoki S."/>
            <person name="Ashton N."/>
            <person name="Barbazuk W.B."/>
            <person name="Barker E."/>
            <person name="Bennetzen J."/>
            <person name="Bezanilla M."/>
            <person name="Blankenship R."/>
            <person name="Cho S.H."/>
            <person name="Dutcher S."/>
            <person name="Estelle M."/>
            <person name="Fawcett J.A."/>
            <person name="Gundlach H."/>
            <person name="Hanada K."/>
            <person name="Heyl A."/>
            <person name="Hicks K.A."/>
            <person name="Hugh J."/>
            <person name="Lohr M."/>
            <person name="Mayer K."/>
            <person name="Melkozernov A."/>
            <person name="Murata T."/>
            <person name="Nelson D."/>
            <person name="Pils B."/>
            <person name="Prigge M."/>
            <person name="Reiss B."/>
            <person name="Renner T."/>
            <person name="Rombauts S."/>
            <person name="Rushton P."/>
            <person name="Sanderfoot A."/>
            <person name="Schween G."/>
            <person name="Shiu S.-H."/>
            <person name="Stueber K."/>
            <person name="Theodoulou F.L."/>
            <person name="Tu H."/>
            <person name="Van de Peer Y."/>
            <person name="Verrier P.J."/>
            <person name="Waters E."/>
            <person name="Wood A."/>
            <person name="Yang L."/>
            <person name="Cove D."/>
            <person name="Cuming A."/>
            <person name="Hasebe M."/>
            <person name="Lucas S."/>
            <person name="Mishler D.B."/>
            <person name="Reski R."/>
            <person name="Grigoriev I."/>
            <person name="Quatrano R.S."/>
            <person name="Boore J.L."/>
        </authorList>
    </citation>
    <scope>NUCLEOTIDE SEQUENCE [LARGE SCALE GENOMIC DNA]</scope>
    <source>
        <strain evidence="2 3">cv. Gransden 2004</strain>
    </source>
</reference>
<gene>
    <name evidence="1" type="ORF">PHYPA_004087</name>
</gene>
<dbReference type="EnsemblPlants" id="Pp3c3_6660V3.1">
    <property type="protein sequence ID" value="Pp3c3_6660V3.1"/>
    <property type="gene ID" value="Pp3c3_6660"/>
</dbReference>
<dbReference type="EMBL" id="ABEU02000003">
    <property type="protein sequence ID" value="PNR57094.1"/>
    <property type="molecule type" value="Genomic_DNA"/>
</dbReference>
<proteinExistence type="predicted"/>
<accession>A0A2K1KTH9</accession>
<evidence type="ECO:0000313" key="2">
    <source>
        <dbReference type="EnsemblPlants" id="Pp3c3_6660V3.1"/>
    </source>
</evidence>
<dbReference type="Proteomes" id="UP000006727">
    <property type="component" value="Chromosome 3"/>
</dbReference>
<evidence type="ECO:0000313" key="1">
    <source>
        <dbReference type="EMBL" id="PNR57094.1"/>
    </source>
</evidence>
<evidence type="ECO:0000313" key="3">
    <source>
        <dbReference type="Proteomes" id="UP000006727"/>
    </source>
</evidence>